<proteinExistence type="predicted"/>
<dbReference type="PANTHER" id="PTHR22872:SF10">
    <property type="entry name" value="ULTRAVIOLET-B RECEPTOR UVR8"/>
    <property type="match status" value="1"/>
</dbReference>
<feature type="repeat" description="RCC1" evidence="2">
    <location>
        <begin position="93"/>
        <end position="145"/>
    </location>
</feature>
<comment type="caution">
    <text evidence="4">The sequence shown here is derived from an EMBL/GenBank/DDBJ whole genome shotgun (WGS) entry which is preliminary data.</text>
</comment>
<dbReference type="PANTHER" id="PTHR22872">
    <property type="entry name" value="BTK-BINDING PROTEIN-RELATED"/>
    <property type="match status" value="1"/>
</dbReference>
<dbReference type="PROSITE" id="PS50012">
    <property type="entry name" value="RCC1_3"/>
    <property type="match status" value="4"/>
</dbReference>
<feature type="repeat" description="RCC1" evidence="2">
    <location>
        <begin position="199"/>
        <end position="250"/>
    </location>
</feature>
<dbReference type="Pfam" id="PF25390">
    <property type="entry name" value="WD40_RLD"/>
    <property type="match status" value="1"/>
</dbReference>
<dbReference type="InterPro" id="IPR000210">
    <property type="entry name" value="BTB/POZ_dom"/>
</dbReference>
<dbReference type="Proteomes" id="UP000318571">
    <property type="component" value="Chromosome 2"/>
</dbReference>
<dbReference type="EMBL" id="VCGU01000005">
    <property type="protein sequence ID" value="TRY75436.1"/>
    <property type="molecule type" value="Genomic_DNA"/>
</dbReference>
<accession>A0A553PCM4</accession>
<dbReference type="PROSITE" id="PS00626">
    <property type="entry name" value="RCC1_2"/>
    <property type="match status" value="1"/>
</dbReference>
<sequence length="530" mass="57957">MNLEAWSLFSLLEPDFVKNLRMVCVFGNSGNEAHLVTQSDDVYALGSNAASCLGLGDVSSTLTPKKVKHLCQKRVKSFAYGTGPHVLACTESGEIYSWGHNGYCQLGNATTNQGVVPALIPGCLKDKKVVEIACGSHHSMCLTDTGEIYTWGQNTCAQIGSGTTNNQSSPRKVSSLFGGRKVVSIACGQISSIALLDTGEVYGWGYNGNGQLGSGNNINQLSPCLVIALNTVVISKVVCGYAHTLALSDEGYLFGWGANSYGQLGSGNKANSCSPTRVAVEIGRVVDIAASHYNNISAALTQDAKVYMWGQCHSQTVPTPILTPFQSLHEVFARFGCPGVTFAPMYTMIHSGNSLMNALKLAFDDATTSDFTFVVQGRDIHVHKALLKIRCEHFRSMFQSHWKEDKDTSLEIEQFSYPVYRAFLEYLYTDELNLGTEEAVELLDLANAYCEPQLKKRCEGLIQMGINIDNVCMLYATALKFDAQELESFCFRFSLNHMTAVTQSESFDQLDERVLKDFILKAAQYGAFKT</sequence>
<dbReference type="OrthoDB" id="5981550at2759"/>
<dbReference type="CDD" id="cd18498">
    <property type="entry name" value="BACK_RCBTB1_2"/>
    <property type="match status" value="1"/>
</dbReference>
<feature type="domain" description="BTB" evidence="3">
    <location>
        <begin position="369"/>
        <end position="436"/>
    </location>
</feature>
<dbReference type="PROSITE" id="PS50097">
    <property type="entry name" value="BTB"/>
    <property type="match status" value="1"/>
</dbReference>
<dbReference type="AlphaFoldDB" id="A0A553PCM4"/>
<evidence type="ECO:0000256" key="1">
    <source>
        <dbReference type="ARBA" id="ARBA00022737"/>
    </source>
</evidence>
<organism evidence="4 5">
    <name type="scientific">Tigriopus californicus</name>
    <name type="common">Marine copepod</name>
    <dbReference type="NCBI Taxonomy" id="6832"/>
    <lineage>
        <taxon>Eukaryota</taxon>
        <taxon>Metazoa</taxon>
        <taxon>Ecdysozoa</taxon>
        <taxon>Arthropoda</taxon>
        <taxon>Crustacea</taxon>
        <taxon>Multicrustacea</taxon>
        <taxon>Hexanauplia</taxon>
        <taxon>Copepoda</taxon>
        <taxon>Harpacticoida</taxon>
        <taxon>Harpacticidae</taxon>
        <taxon>Tigriopus</taxon>
    </lineage>
</organism>
<dbReference type="InterPro" id="IPR051625">
    <property type="entry name" value="Signaling_Regulatory_Domain"/>
</dbReference>
<keyword evidence="1" id="KW-0677">Repeat</keyword>
<evidence type="ECO:0000259" key="3">
    <source>
        <dbReference type="PROSITE" id="PS50097"/>
    </source>
</evidence>
<protein>
    <recommendedName>
        <fullName evidence="3">BTB domain-containing protein</fullName>
    </recommendedName>
</protein>
<dbReference type="Pfam" id="PF00651">
    <property type="entry name" value="BTB"/>
    <property type="match status" value="1"/>
</dbReference>
<name>A0A553PCM4_TIGCA</name>
<dbReference type="STRING" id="6832.A0A553PCM4"/>
<evidence type="ECO:0000313" key="5">
    <source>
        <dbReference type="Proteomes" id="UP000318571"/>
    </source>
</evidence>
<dbReference type="PRINTS" id="PR00633">
    <property type="entry name" value="RCCNDNSATION"/>
</dbReference>
<dbReference type="OMA" id="TSKVYMW"/>
<dbReference type="InterPro" id="IPR009091">
    <property type="entry name" value="RCC1/BLIP-II"/>
</dbReference>
<gene>
    <name evidence="4" type="ORF">TCAL_09503</name>
</gene>
<dbReference type="InterPro" id="IPR000408">
    <property type="entry name" value="Reg_chr_condens"/>
</dbReference>
<keyword evidence="5" id="KW-1185">Reference proteome</keyword>
<reference evidence="4 5" key="1">
    <citation type="journal article" date="2018" name="Nat. Ecol. Evol.">
        <title>Genomic signatures of mitonuclear coevolution across populations of Tigriopus californicus.</title>
        <authorList>
            <person name="Barreto F.S."/>
            <person name="Watson E.T."/>
            <person name="Lima T.G."/>
            <person name="Willett C.S."/>
            <person name="Edmands S."/>
            <person name="Li W."/>
            <person name="Burton R.S."/>
        </authorList>
    </citation>
    <scope>NUCLEOTIDE SEQUENCE [LARGE SCALE GENOMIC DNA]</scope>
    <source>
        <strain evidence="4 5">San Diego</strain>
    </source>
</reference>
<dbReference type="Gene3D" id="3.30.710.10">
    <property type="entry name" value="Potassium Channel Kv1.1, Chain A"/>
    <property type="match status" value="1"/>
</dbReference>
<evidence type="ECO:0000256" key="2">
    <source>
        <dbReference type="PROSITE-ProRule" id="PRU00235"/>
    </source>
</evidence>
<dbReference type="CDD" id="cd18298">
    <property type="entry name" value="BTB_POZ_RCBTB1_2"/>
    <property type="match status" value="1"/>
</dbReference>
<feature type="repeat" description="RCC1" evidence="2">
    <location>
        <begin position="146"/>
        <end position="198"/>
    </location>
</feature>
<dbReference type="InterPro" id="IPR011333">
    <property type="entry name" value="SKP1/BTB/POZ_sf"/>
</dbReference>
<dbReference type="InterPro" id="IPR058923">
    <property type="entry name" value="RCC1-like_dom"/>
</dbReference>
<dbReference type="SUPFAM" id="SSF50985">
    <property type="entry name" value="RCC1/BLIP-II"/>
    <property type="match status" value="1"/>
</dbReference>
<feature type="repeat" description="RCC1" evidence="2">
    <location>
        <begin position="251"/>
        <end position="301"/>
    </location>
</feature>
<dbReference type="Gene3D" id="2.130.10.30">
    <property type="entry name" value="Regulator of chromosome condensation 1/beta-lactamase-inhibitor protein II"/>
    <property type="match status" value="1"/>
</dbReference>
<dbReference type="SMART" id="SM00225">
    <property type="entry name" value="BTB"/>
    <property type="match status" value="1"/>
</dbReference>
<evidence type="ECO:0000313" key="4">
    <source>
        <dbReference type="EMBL" id="TRY75436.1"/>
    </source>
</evidence>
<dbReference type="SUPFAM" id="SSF54695">
    <property type="entry name" value="POZ domain"/>
    <property type="match status" value="1"/>
</dbReference>